<dbReference type="AlphaFoldDB" id="E9G1A9"/>
<sequence>MGNLAYNYTWPNVMMWVETAVHFVEMSVIVICTSHFVQKHFRARVHGQFELFAVLLFGVQWFCSPFPVDRCSEMELVQTRSSTSH</sequence>
<dbReference type="HOGENOM" id="CLU_2514972_0_0_1"/>
<dbReference type="InParanoid" id="E9G1A9"/>
<dbReference type="KEGG" id="dpx:DAPPUDRAFT_313023"/>
<evidence type="ECO:0000313" key="3">
    <source>
        <dbReference type="Proteomes" id="UP000000305"/>
    </source>
</evidence>
<organism evidence="2 3">
    <name type="scientific">Daphnia pulex</name>
    <name type="common">Water flea</name>
    <dbReference type="NCBI Taxonomy" id="6669"/>
    <lineage>
        <taxon>Eukaryota</taxon>
        <taxon>Metazoa</taxon>
        <taxon>Ecdysozoa</taxon>
        <taxon>Arthropoda</taxon>
        <taxon>Crustacea</taxon>
        <taxon>Branchiopoda</taxon>
        <taxon>Diplostraca</taxon>
        <taxon>Cladocera</taxon>
        <taxon>Anomopoda</taxon>
        <taxon>Daphniidae</taxon>
        <taxon>Daphnia</taxon>
    </lineage>
</organism>
<proteinExistence type="predicted"/>
<accession>E9G1A9</accession>
<keyword evidence="3" id="KW-1185">Reference proteome</keyword>
<protein>
    <submittedName>
        <fullName evidence="2">Uncharacterized protein</fullName>
    </submittedName>
</protein>
<dbReference type="STRING" id="6669.E9G1A9"/>
<dbReference type="EMBL" id="GL732529">
    <property type="protein sequence ID" value="EFX86671.1"/>
    <property type="molecule type" value="Genomic_DNA"/>
</dbReference>
<keyword evidence="1" id="KW-1133">Transmembrane helix</keyword>
<feature type="transmembrane region" description="Helical" evidence="1">
    <location>
        <begin position="20"/>
        <end position="37"/>
    </location>
</feature>
<gene>
    <name evidence="2" type="ORF">DAPPUDRAFT_313023</name>
</gene>
<keyword evidence="1" id="KW-0812">Transmembrane</keyword>
<name>E9G1A9_DAPPU</name>
<dbReference type="Proteomes" id="UP000000305">
    <property type="component" value="Unassembled WGS sequence"/>
</dbReference>
<evidence type="ECO:0000313" key="2">
    <source>
        <dbReference type="EMBL" id="EFX86671.1"/>
    </source>
</evidence>
<reference evidence="2 3" key="1">
    <citation type="journal article" date="2011" name="Science">
        <title>The ecoresponsive genome of Daphnia pulex.</title>
        <authorList>
            <person name="Colbourne J.K."/>
            <person name="Pfrender M.E."/>
            <person name="Gilbert D."/>
            <person name="Thomas W.K."/>
            <person name="Tucker A."/>
            <person name="Oakley T.H."/>
            <person name="Tokishita S."/>
            <person name="Aerts A."/>
            <person name="Arnold G.J."/>
            <person name="Basu M.K."/>
            <person name="Bauer D.J."/>
            <person name="Caceres C.E."/>
            <person name="Carmel L."/>
            <person name="Casola C."/>
            <person name="Choi J.H."/>
            <person name="Detter J.C."/>
            <person name="Dong Q."/>
            <person name="Dusheyko S."/>
            <person name="Eads B.D."/>
            <person name="Frohlich T."/>
            <person name="Geiler-Samerotte K.A."/>
            <person name="Gerlach D."/>
            <person name="Hatcher P."/>
            <person name="Jogdeo S."/>
            <person name="Krijgsveld J."/>
            <person name="Kriventseva E.V."/>
            <person name="Kultz D."/>
            <person name="Laforsch C."/>
            <person name="Lindquist E."/>
            <person name="Lopez J."/>
            <person name="Manak J.R."/>
            <person name="Muller J."/>
            <person name="Pangilinan J."/>
            <person name="Patwardhan R.P."/>
            <person name="Pitluck S."/>
            <person name="Pritham E.J."/>
            <person name="Rechtsteiner A."/>
            <person name="Rho M."/>
            <person name="Rogozin I.B."/>
            <person name="Sakarya O."/>
            <person name="Salamov A."/>
            <person name="Schaack S."/>
            <person name="Shapiro H."/>
            <person name="Shiga Y."/>
            <person name="Skalitzky C."/>
            <person name="Smith Z."/>
            <person name="Souvorov A."/>
            <person name="Sung W."/>
            <person name="Tang Z."/>
            <person name="Tsuchiya D."/>
            <person name="Tu H."/>
            <person name="Vos H."/>
            <person name="Wang M."/>
            <person name="Wolf Y.I."/>
            <person name="Yamagata H."/>
            <person name="Yamada T."/>
            <person name="Ye Y."/>
            <person name="Shaw J.R."/>
            <person name="Andrews J."/>
            <person name="Crease T.J."/>
            <person name="Tang H."/>
            <person name="Lucas S.M."/>
            <person name="Robertson H.M."/>
            <person name="Bork P."/>
            <person name="Koonin E.V."/>
            <person name="Zdobnov E.M."/>
            <person name="Grigoriev I.V."/>
            <person name="Lynch M."/>
            <person name="Boore J.L."/>
        </authorList>
    </citation>
    <scope>NUCLEOTIDE SEQUENCE [LARGE SCALE GENOMIC DNA]</scope>
</reference>
<dbReference type="OrthoDB" id="10404750at2759"/>
<keyword evidence="1" id="KW-0472">Membrane</keyword>
<evidence type="ECO:0000256" key="1">
    <source>
        <dbReference type="SAM" id="Phobius"/>
    </source>
</evidence>
<dbReference type="PhylomeDB" id="E9G1A9"/>